<comment type="caution">
    <text evidence="1">The sequence shown here is derived from an EMBL/GenBank/DDBJ whole genome shotgun (WGS) entry which is preliminary data.</text>
</comment>
<proteinExistence type="predicted"/>
<dbReference type="Proteomes" id="UP000784880">
    <property type="component" value="Unassembled WGS sequence"/>
</dbReference>
<name>A0ABS6JD17_9BACI</name>
<dbReference type="EMBL" id="JAHQCS010000047">
    <property type="protein sequence ID" value="MBU9710752.1"/>
    <property type="molecule type" value="Genomic_DNA"/>
</dbReference>
<gene>
    <name evidence="1" type="ORF">KS419_03210</name>
</gene>
<protein>
    <submittedName>
        <fullName evidence="1">Uncharacterized protein</fullName>
    </submittedName>
</protein>
<dbReference type="RefSeq" id="WP_217064647.1">
    <property type="nucleotide sequence ID" value="NZ_JAHQCS010000047.1"/>
</dbReference>
<keyword evidence="2" id="KW-1185">Reference proteome</keyword>
<accession>A0ABS6JD17</accession>
<evidence type="ECO:0000313" key="1">
    <source>
        <dbReference type="EMBL" id="MBU9710752.1"/>
    </source>
</evidence>
<reference evidence="1 2" key="1">
    <citation type="submission" date="2021-06" db="EMBL/GenBank/DDBJ databases">
        <title>Bacillus sp. RD4P76, an endophyte from a halophyte.</title>
        <authorList>
            <person name="Sun J.-Q."/>
        </authorList>
    </citation>
    <scope>NUCLEOTIDE SEQUENCE [LARGE SCALE GENOMIC DNA]</scope>
    <source>
        <strain evidence="1 2">CGMCC 1.15917</strain>
    </source>
</reference>
<sequence>MGSLPPSFLGKKVYLDGHNKQFYVVKYEEHTGKKKSNVLLFDQDTPVIFAVIHHEGNFLDSFYLTNKTTQDSAKTMERYKKIAERKKLHKVTQDDLRDALKPMNEARMKNENIIKHLVDEHLEDIKHLWPSRLLTLQKTDGKSNNSLILVSLQEALELANPAKAFQFLVRHRCDDFIPNLGSKVASHPNLIDDVTSYFLSYNEAAIVEKFLFESVKNVSVQDHDLIEHLLNTAKKIDSIYYSNVMRHLLSRLFKRVKQETGGTPRDWLNETIHDRKLKQSIVSTLKKKTG</sequence>
<organism evidence="1 2">
    <name type="scientific">Evansella tamaricis</name>
    <dbReference type="NCBI Taxonomy" id="2069301"/>
    <lineage>
        <taxon>Bacteria</taxon>
        <taxon>Bacillati</taxon>
        <taxon>Bacillota</taxon>
        <taxon>Bacilli</taxon>
        <taxon>Bacillales</taxon>
        <taxon>Bacillaceae</taxon>
        <taxon>Evansella</taxon>
    </lineage>
</organism>
<evidence type="ECO:0000313" key="2">
    <source>
        <dbReference type="Proteomes" id="UP000784880"/>
    </source>
</evidence>